<dbReference type="EMBL" id="JBDJNQ010000022">
    <property type="protein sequence ID" value="MEN5380638.1"/>
    <property type="molecule type" value="Genomic_DNA"/>
</dbReference>
<gene>
    <name evidence="2" type="ORF">ABE541_25480</name>
</gene>
<dbReference type="InterPro" id="IPR058588">
    <property type="entry name" value="E2-CBASS"/>
</dbReference>
<keyword evidence="3" id="KW-1185">Reference proteome</keyword>
<comment type="caution">
    <text evidence="2">The sequence shown here is derived from an EMBL/GenBank/DDBJ whole genome shotgun (WGS) entry which is preliminary data.</text>
</comment>
<dbReference type="Proteomes" id="UP001409291">
    <property type="component" value="Unassembled WGS sequence"/>
</dbReference>
<dbReference type="RefSeq" id="WP_346583538.1">
    <property type="nucleotide sequence ID" value="NZ_JBDJNQ010000022.1"/>
</dbReference>
<accession>A0ABV0C267</accession>
<name>A0ABV0C267_9SPHI</name>
<dbReference type="Pfam" id="PF26395">
    <property type="entry name" value="E2-CBASS"/>
    <property type="match status" value="1"/>
</dbReference>
<proteinExistence type="predicted"/>
<reference evidence="2 3" key="1">
    <citation type="submission" date="2024-04" db="EMBL/GenBank/DDBJ databases">
        <title>WGS of bacteria from Torrens River.</title>
        <authorList>
            <person name="Wyrsch E.R."/>
            <person name="Drigo B."/>
        </authorList>
    </citation>
    <scope>NUCLEOTIDE SEQUENCE [LARGE SCALE GENOMIC DNA]</scope>
    <source>
        <strain evidence="2 3">TWI391</strain>
    </source>
</reference>
<evidence type="ECO:0000313" key="3">
    <source>
        <dbReference type="Proteomes" id="UP001409291"/>
    </source>
</evidence>
<protein>
    <recommendedName>
        <fullName evidence="1">Type II CBASS E2 protein domain-containing protein</fullName>
    </recommendedName>
</protein>
<organism evidence="2 3">
    <name type="scientific">Sphingobacterium kitahiroshimense</name>
    <dbReference type="NCBI Taxonomy" id="470446"/>
    <lineage>
        <taxon>Bacteria</taxon>
        <taxon>Pseudomonadati</taxon>
        <taxon>Bacteroidota</taxon>
        <taxon>Sphingobacteriia</taxon>
        <taxon>Sphingobacteriales</taxon>
        <taxon>Sphingobacteriaceae</taxon>
        <taxon>Sphingobacterium</taxon>
    </lineage>
</organism>
<evidence type="ECO:0000259" key="1">
    <source>
        <dbReference type="Pfam" id="PF26395"/>
    </source>
</evidence>
<sequence length="133" mass="16042">MGKYNPQIQVFAMKQKYPQFKSKIVDKSIIFIGDLLVKLEFPIYKVSIEYRENLSPIVRVLSPELVDKAPHVYKDKRLCLYHPENFKWRKEKLIANEIVEWTASWIYFYEVWLETTKWYGPEAVHNIEKLEDE</sequence>
<evidence type="ECO:0000313" key="2">
    <source>
        <dbReference type="EMBL" id="MEN5380638.1"/>
    </source>
</evidence>
<feature type="domain" description="Type II CBASS E2 protein" evidence="1">
    <location>
        <begin position="9"/>
        <end position="125"/>
    </location>
</feature>